<reference evidence="4" key="1">
    <citation type="journal article" date="2015" name="Proc. Natl. Acad. Sci. U.S.A.">
        <title>Genome sequencing of adzuki bean (Vigna angularis) provides insight into high starch and low fat accumulation and domestication.</title>
        <authorList>
            <person name="Yang K."/>
            <person name="Tian Z."/>
            <person name="Chen C."/>
            <person name="Luo L."/>
            <person name="Zhao B."/>
            <person name="Wang Z."/>
            <person name="Yu L."/>
            <person name="Li Y."/>
            <person name="Sun Y."/>
            <person name="Li W."/>
            <person name="Chen Y."/>
            <person name="Li Y."/>
            <person name="Zhang Y."/>
            <person name="Ai D."/>
            <person name="Zhao J."/>
            <person name="Shang C."/>
            <person name="Ma Y."/>
            <person name="Wu B."/>
            <person name="Wang M."/>
            <person name="Gao L."/>
            <person name="Sun D."/>
            <person name="Zhang P."/>
            <person name="Guo F."/>
            <person name="Wang W."/>
            <person name="Li Y."/>
            <person name="Wang J."/>
            <person name="Varshney R.K."/>
            <person name="Wang J."/>
            <person name="Ling H.Q."/>
            <person name="Wan P."/>
        </authorList>
    </citation>
    <scope>NUCLEOTIDE SEQUENCE</scope>
    <source>
        <strain evidence="4">cv. Jingnong 6</strain>
    </source>
</reference>
<protein>
    <submittedName>
        <fullName evidence="3">Uncharacterized protein</fullName>
    </submittedName>
</protein>
<dbReference type="STRING" id="3914.A0A0L9VM80"/>
<dbReference type="InterPro" id="IPR002885">
    <property type="entry name" value="PPR_rpt"/>
</dbReference>
<dbReference type="Gene3D" id="1.25.40.10">
    <property type="entry name" value="Tetratricopeptide repeat domain"/>
    <property type="match status" value="1"/>
</dbReference>
<proteinExistence type="predicted"/>
<feature type="repeat" description="PPR" evidence="2">
    <location>
        <begin position="79"/>
        <end position="113"/>
    </location>
</feature>
<organism evidence="3 4">
    <name type="scientific">Phaseolus angularis</name>
    <name type="common">Azuki bean</name>
    <name type="synonym">Vigna angularis</name>
    <dbReference type="NCBI Taxonomy" id="3914"/>
    <lineage>
        <taxon>Eukaryota</taxon>
        <taxon>Viridiplantae</taxon>
        <taxon>Streptophyta</taxon>
        <taxon>Embryophyta</taxon>
        <taxon>Tracheophyta</taxon>
        <taxon>Spermatophyta</taxon>
        <taxon>Magnoliopsida</taxon>
        <taxon>eudicotyledons</taxon>
        <taxon>Gunneridae</taxon>
        <taxon>Pentapetalae</taxon>
        <taxon>rosids</taxon>
        <taxon>fabids</taxon>
        <taxon>Fabales</taxon>
        <taxon>Fabaceae</taxon>
        <taxon>Papilionoideae</taxon>
        <taxon>50 kb inversion clade</taxon>
        <taxon>NPAAA clade</taxon>
        <taxon>indigoferoid/millettioid clade</taxon>
        <taxon>Phaseoleae</taxon>
        <taxon>Vigna</taxon>
    </lineage>
</organism>
<sequence length="667" mass="74816">MKFLQSLIVQSRYAVRVGSLNRVSGLRFFAVSTEEYAKRNYANNVSEYNTVLGSLTSKRRTFLLRDVYEDMMLDGVKPSRDTFHSLVAGTMKAARMQDAFFFVDQMKTMGLLPDVTLYNFLISTCGKCKNSNKAIQILEEMKRMEVKPNVQTYICLLNACAADGRIDRVYTIVRDMIAAGLGLNKFCYAGLIVAHKNKTPLVDDFSAKVIEFVEKSKMWSSDETNSANAENVMMGVSDEELYNLPTADYIHRRGGFLNRPFTAYHTAFHAAADLKLVELTNTLLDMLNKDGKTPDVFIMMQVVRSRVSKAAVLSVDGFAAIRGQDRREENICENEGKDENCDGDIDVAVVEKVAEVVAVKVDNVTNVGRENTSGEAHDGNVVTLASLRLQSNIHNWLPQQDLKNLIRDSQSAIIVGERPKMKNHTLCREENTKTEGGFGTEKYSMMEEEGEATIKSVEDGDAAKQQSMTFEFWDSKLLGSEYGVQKPLSYQPPPKPPDLKLQAIASGFPSYDNTLRTRLFCSGMCYCHAGEIDLALQTFENYINEGRVIAAELFVTLAEGAMAGYTEKGMQIAQDILVRMNERNFFVNSRLGSELLLVAAGEKTGGYTTANYIWDMMQVRKINALFPAVEAYYQGLKDREIPEDDPRLLMVSNAYKRMNTRSGNRQF</sequence>
<evidence type="ECO:0000256" key="2">
    <source>
        <dbReference type="PROSITE-ProRule" id="PRU00708"/>
    </source>
</evidence>
<evidence type="ECO:0000256" key="1">
    <source>
        <dbReference type="ARBA" id="ARBA00022737"/>
    </source>
</evidence>
<evidence type="ECO:0000313" key="3">
    <source>
        <dbReference type="EMBL" id="KOM56160.1"/>
    </source>
</evidence>
<dbReference type="FunFam" id="1.25.40.10:FF:000388">
    <property type="entry name" value="Pentatricopeptide repeat-containing protein, mitochondrial"/>
    <property type="match status" value="1"/>
</dbReference>
<evidence type="ECO:0000313" key="4">
    <source>
        <dbReference type="Proteomes" id="UP000053144"/>
    </source>
</evidence>
<gene>
    <name evidence="3" type="ORF">LR48_Vigan10g205200</name>
</gene>
<dbReference type="PROSITE" id="PS51375">
    <property type="entry name" value="PPR"/>
    <property type="match status" value="3"/>
</dbReference>
<feature type="repeat" description="PPR" evidence="2">
    <location>
        <begin position="114"/>
        <end position="148"/>
    </location>
</feature>
<dbReference type="PANTHER" id="PTHR47801:SF1">
    <property type="entry name" value="OS05G0145600 PROTEIN"/>
    <property type="match status" value="1"/>
</dbReference>
<dbReference type="PANTHER" id="PTHR47801">
    <property type="entry name" value="OS05G0145600 PROTEIN"/>
    <property type="match status" value="1"/>
</dbReference>
<dbReference type="Gramene" id="KOM56160">
    <property type="protein sequence ID" value="KOM56160"/>
    <property type="gene ID" value="LR48_Vigan10g205200"/>
</dbReference>
<feature type="repeat" description="PPR" evidence="2">
    <location>
        <begin position="149"/>
        <end position="183"/>
    </location>
</feature>
<keyword evidence="1" id="KW-0677">Repeat</keyword>
<dbReference type="EMBL" id="CM003380">
    <property type="protein sequence ID" value="KOM56160.1"/>
    <property type="molecule type" value="Genomic_DNA"/>
</dbReference>
<dbReference type="GO" id="GO:0005739">
    <property type="term" value="C:mitochondrion"/>
    <property type="evidence" value="ECO:0007669"/>
    <property type="project" value="TreeGrafter"/>
</dbReference>
<dbReference type="AlphaFoldDB" id="A0A0L9VM80"/>
<dbReference type="InterPro" id="IPR011990">
    <property type="entry name" value="TPR-like_helical_dom_sf"/>
</dbReference>
<name>A0A0L9VM80_PHAAN</name>
<accession>A0A0L9VM80</accession>
<dbReference type="NCBIfam" id="TIGR00756">
    <property type="entry name" value="PPR"/>
    <property type="match status" value="2"/>
</dbReference>
<dbReference type="Pfam" id="PF13041">
    <property type="entry name" value="PPR_2"/>
    <property type="match status" value="1"/>
</dbReference>
<dbReference type="Proteomes" id="UP000053144">
    <property type="component" value="Chromosome 10"/>
</dbReference>